<dbReference type="EMBL" id="JAEMHL010000010">
    <property type="protein sequence ID" value="MBJ6751920.1"/>
    <property type="molecule type" value="Genomic_DNA"/>
</dbReference>
<comment type="caution">
    <text evidence="1">The sequence shown here is derived from an EMBL/GenBank/DDBJ whole genome shotgun (WGS) entry which is preliminary data.</text>
</comment>
<gene>
    <name evidence="1" type="ORF">JFN91_17005</name>
</gene>
<organism evidence="1 2">
    <name type="scientific">Geomonas anaerohicana</name>
    <dbReference type="NCBI Taxonomy" id="2798583"/>
    <lineage>
        <taxon>Bacteria</taxon>
        <taxon>Pseudomonadati</taxon>
        <taxon>Thermodesulfobacteriota</taxon>
        <taxon>Desulfuromonadia</taxon>
        <taxon>Geobacterales</taxon>
        <taxon>Geobacteraceae</taxon>
        <taxon>Geomonas</taxon>
    </lineage>
</organism>
<evidence type="ECO:0000313" key="1">
    <source>
        <dbReference type="EMBL" id="MBJ6751920.1"/>
    </source>
</evidence>
<proteinExistence type="predicted"/>
<name>A0ABS0YHX0_9BACT</name>
<dbReference type="Proteomes" id="UP000614714">
    <property type="component" value="Unassembled WGS sequence"/>
</dbReference>
<keyword evidence="2" id="KW-1185">Reference proteome</keyword>
<sequence length="393" mass="43988">MKRLLKKIVFLALPYALYLAIPFWVLLGTGEFRFDVDRMVSNTVRGVPQQVGFRFNESPYKYLKLKTLSTLPRRDVVALGSSRVLQFRDKMFVRGSFYNAGYTVTSVPHYLAFLSALPADRLPKVLVVGFDQWMFNKKATPVDGAPAKVDFTAYKQMDFFSAVRASGNVYRKIFDGSLAPDDVLLAGRGVVCSAGKGSAPLEKVGFNAFANKTGFLNDGSMHYGGQIERLLAGAKSADDYQFKNTVKRIEKGDTIFSYGDHVNGEAVRQLKPFLDFCHKKKIHVVAFLPPFSDTAYRKMQEGGKFQYLKELSPLLASVLRDYGYEFYDFSSMGAAGSSDVEAIDGFHGSQSVYLNMLIRMLEAGSALNEVCDLKALRESAAHKKNRYLVYDMY</sequence>
<reference evidence="1 2" key="1">
    <citation type="submission" date="2020-12" db="EMBL/GenBank/DDBJ databases">
        <title>Geomonas sp. Red421, isolated from paddy soil.</title>
        <authorList>
            <person name="Xu Z."/>
            <person name="Zhang Z."/>
            <person name="Masuda Y."/>
            <person name="Itoh H."/>
            <person name="Senoo K."/>
        </authorList>
    </citation>
    <scope>NUCLEOTIDE SEQUENCE [LARGE SCALE GENOMIC DNA]</scope>
    <source>
        <strain evidence="1 2">Red421</strain>
    </source>
</reference>
<protein>
    <recommendedName>
        <fullName evidence="3">SGNH/GDSL hydrolase family protein</fullName>
    </recommendedName>
</protein>
<evidence type="ECO:0000313" key="2">
    <source>
        <dbReference type="Proteomes" id="UP000614714"/>
    </source>
</evidence>
<evidence type="ECO:0008006" key="3">
    <source>
        <dbReference type="Google" id="ProtNLM"/>
    </source>
</evidence>
<accession>A0ABS0YHX0</accession>
<dbReference type="RefSeq" id="WP_199390389.1">
    <property type="nucleotide sequence ID" value="NZ_JAEMHL010000010.1"/>
</dbReference>